<comment type="caution">
    <text evidence="1">The sequence shown here is derived from an EMBL/GenBank/DDBJ whole genome shotgun (WGS) entry which is preliminary data.</text>
</comment>
<name>A0A1Y2AIB8_9TREE</name>
<organism evidence="1 2">
    <name type="scientific">Naematelia encephala</name>
    <dbReference type="NCBI Taxonomy" id="71784"/>
    <lineage>
        <taxon>Eukaryota</taxon>
        <taxon>Fungi</taxon>
        <taxon>Dikarya</taxon>
        <taxon>Basidiomycota</taxon>
        <taxon>Agaricomycotina</taxon>
        <taxon>Tremellomycetes</taxon>
        <taxon>Tremellales</taxon>
        <taxon>Naemateliaceae</taxon>
        <taxon>Naematelia</taxon>
    </lineage>
</organism>
<protein>
    <submittedName>
        <fullName evidence="1">Uncharacterized protein</fullName>
    </submittedName>
</protein>
<proteinExistence type="predicted"/>
<accession>A0A1Y2AIB8</accession>
<dbReference type="AlphaFoldDB" id="A0A1Y2AIB8"/>
<dbReference type="Proteomes" id="UP000193986">
    <property type="component" value="Unassembled WGS sequence"/>
</dbReference>
<dbReference type="EMBL" id="MCFC01000095">
    <property type="protein sequence ID" value="ORY22331.1"/>
    <property type="molecule type" value="Genomic_DNA"/>
</dbReference>
<keyword evidence="2" id="KW-1185">Reference proteome</keyword>
<reference evidence="1 2" key="1">
    <citation type="submission" date="2016-07" db="EMBL/GenBank/DDBJ databases">
        <title>Pervasive Adenine N6-methylation of Active Genes in Fungi.</title>
        <authorList>
            <consortium name="DOE Joint Genome Institute"/>
            <person name="Mondo S.J."/>
            <person name="Dannebaum R.O."/>
            <person name="Kuo R.C."/>
            <person name="Labutti K."/>
            <person name="Haridas S."/>
            <person name="Kuo A."/>
            <person name="Salamov A."/>
            <person name="Ahrendt S.R."/>
            <person name="Lipzen A."/>
            <person name="Sullivan W."/>
            <person name="Andreopoulos W.B."/>
            <person name="Clum A."/>
            <person name="Lindquist E."/>
            <person name="Daum C."/>
            <person name="Ramamoorthy G.K."/>
            <person name="Gryganskyi A."/>
            <person name="Culley D."/>
            <person name="Magnuson J.K."/>
            <person name="James T.Y."/>
            <person name="O'Malley M.A."/>
            <person name="Stajich J.E."/>
            <person name="Spatafora J.W."/>
            <person name="Visel A."/>
            <person name="Grigoriev I.V."/>
        </authorList>
    </citation>
    <scope>NUCLEOTIDE SEQUENCE [LARGE SCALE GENOMIC DNA]</scope>
    <source>
        <strain evidence="1 2">68-887.2</strain>
    </source>
</reference>
<evidence type="ECO:0000313" key="2">
    <source>
        <dbReference type="Proteomes" id="UP000193986"/>
    </source>
</evidence>
<gene>
    <name evidence="1" type="ORF">BCR39DRAFT_562379</name>
</gene>
<evidence type="ECO:0000313" key="1">
    <source>
        <dbReference type="EMBL" id="ORY22331.1"/>
    </source>
</evidence>
<dbReference type="InParanoid" id="A0A1Y2AIB8"/>
<sequence length="258" mass="28379">MRNLNDTRWEPNVLNSFISTVSEGLLEFSSAAAKAYLTSQVPSTLAQASNGSLAFDFDESRIQSALEGAWSGCEGLVAEDYIWFTPNEARIIQTRGYLVRESTFKYPRYAAWCGNTDYTVRWNISLADGQSSLSQGYVVPGIPVSAPLTRLLQNMRILPRQSTSNGINSTFETVTDVITATYDNPAVSATTVPAIEVTEAVQPTCAYSSAETMYDVNGRLRQIGHLVGRKMHTSYLPPATSILQAPEPKPHGFFVQNY</sequence>